<dbReference type="PANTHER" id="PTHR43252">
    <property type="entry name" value="TRANSCRIPTIONAL REGULATOR YQJI"/>
    <property type="match status" value="1"/>
</dbReference>
<gene>
    <name evidence="3" type="ORF">OM076_34325</name>
</gene>
<dbReference type="InterPro" id="IPR036388">
    <property type="entry name" value="WH-like_DNA-bd_sf"/>
</dbReference>
<feature type="compositionally biased region" description="Basic residues" evidence="1">
    <location>
        <begin position="12"/>
        <end position="26"/>
    </location>
</feature>
<proteinExistence type="predicted"/>
<dbReference type="InterPro" id="IPR005149">
    <property type="entry name" value="Tscrpt_reg_PadR_N"/>
</dbReference>
<dbReference type="InterPro" id="IPR036390">
    <property type="entry name" value="WH_DNA-bd_sf"/>
</dbReference>
<evidence type="ECO:0000313" key="4">
    <source>
        <dbReference type="Proteomes" id="UP001149140"/>
    </source>
</evidence>
<feature type="region of interest" description="Disordered" evidence="1">
    <location>
        <begin position="1"/>
        <end position="27"/>
    </location>
</feature>
<name>A0A9X3N2D3_9ACTN</name>
<dbReference type="PANTHER" id="PTHR43252:SF2">
    <property type="entry name" value="TRANSCRIPTION REGULATOR, PADR-LIKE FAMILY"/>
    <property type="match status" value="1"/>
</dbReference>
<accession>A0A9X3N2D3</accession>
<evidence type="ECO:0000313" key="3">
    <source>
        <dbReference type="EMBL" id="MDA0165397.1"/>
    </source>
</evidence>
<feature type="compositionally biased region" description="Gly residues" evidence="1">
    <location>
        <begin position="57"/>
        <end position="71"/>
    </location>
</feature>
<organism evidence="3 4">
    <name type="scientific">Solirubrobacter ginsenosidimutans</name>
    <dbReference type="NCBI Taxonomy" id="490573"/>
    <lineage>
        <taxon>Bacteria</taxon>
        <taxon>Bacillati</taxon>
        <taxon>Actinomycetota</taxon>
        <taxon>Thermoleophilia</taxon>
        <taxon>Solirubrobacterales</taxon>
        <taxon>Solirubrobacteraceae</taxon>
        <taxon>Solirubrobacter</taxon>
    </lineage>
</organism>
<evidence type="ECO:0000259" key="2">
    <source>
        <dbReference type="Pfam" id="PF03551"/>
    </source>
</evidence>
<dbReference type="Proteomes" id="UP001149140">
    <property type="component" value="Unassembled WGS sequence"/>
</dbReference>
<sequence length="234" mass="25480">MHAAQASEWGGPRRHHQHHHHHHRGPRGWEEWIALMTGGRGGPWGDPRQFKAMFWGPGPGGPGGGPFGPGGRGRHRGGRARRGDVRAAMLLLLEEQPQNGYQLIQEIERRTEGVWKPSPGSVYPALQQLEDEGLVHAAETEGKRAYDLTAEGRDYVANNREELGNPFEAATGGMDEGVFDLRGLMFQVGAAAMQVAAAGHTDEARKILADTRRALYKILAEDDPGDTPPPDATA</sequence>
<feature type="region of interest" description="Disordered" evidence="1">
    <location>
        <begin position="57"/>
        <end position="81"/>
    </location>
</feature>
<comment type="caution">
    <text evidence="3">The sequence shown here is derived from an EMBL/GenBank/DDBJ whole genome shotgun (WGS) entry which is preliminary data.</text>
</comment>
<feature type="domain" description="Transcription regulator PadR N-terminal" evidence="2">
    <location>
        <begin position="89"/>
        <end position="157"/>
    </location>
</feature>
<dbReference type="Pfam" id="PF03551">
    <property type="entry name" value="PadR"/>
    <property type="match status" value="1"/>
</dbReference>
<evidence type="ECO:0000256" key="1">
    <source>
        <dbReference type="SAM" id="MobiDB-lite"/>
    </source>
</evidence>
<reference evidence="3" key="1">
    <citation type="submission" date="2022-10" db="EMBL/GenBank/DDBJ databases">
        <title>The WGS of Solirubrobacter ginsenosidimutans DSM 21036.</title>
        <authorList>
            <person name="Jiang Z."/>
        </authorList>
    </citation>
    <scope>NUCLEOTIDE SEQUENCE</scope>
    <source>
        <strain evidence="3">DSM 21036</strain>
    </source>
</reference>
<keyword evidence="4" id="KW-1185">Reference proteome</keyword>
<dbReference type="SUPFAM" id="SSF46785">
    <property type="entry name" value="Winged helix' DNA-binding domain"/>
    <property type="match status" value="1"/>
</dbReference>
<dbReference type="Gene3D" id="1.10.10.10">
    <property type="entry name" value="Winged helix-like DNA-binding domain superfamily/Winged helix DNA-binding domain"/>
    <property type="match status" value="1"/>
</dbReference>
<dbReference type="AlphaFoldDB" id="A0A9X3N2D3"/>
<protein>
    <submittedName>
        <fullName evidence="3">PadR family transcriptional regulator</fullName>
    </submittedName>
</protein>
<dbReference type="EMBL" id="JAPDOD010000046">
    <property type="protein sequence ID" value="MDA0165397.1"/>
    <property type="molecule type" value="Genomic_DNA"/>
</dbReference>